<sequence length="159" mass="18907">MMKNSVEDPHLLLGKEFWGILFFEMNLPSLHEFLQVNKKGIGLKRFGDWVLFPDKIPVEFQKQFLHQLENRYQSSDYPSIYDRKMIENEEKFHLLIQELLQIKYAGSSICPQSLPSVLGLSTDAFMAIFFQFVERGYLTANDVLHQWYPHFKRDREVPY</sequence>
<organism evidence="1 2">
    <name type="scientific">Ammoniphilus resinae</name>
    <dbReference type="NCBI Taxonomy" id="861532"/>
    <lineage>
        <taxon>Bacteria</taxon>
        <taxon>Bacillati</taxon>
        <taxon>Bacillota</taxon>
        <taxon>Bacilli</taxon>
        <taxon>Bacillales</taxon>
        <taxon>Paenibacillaceae</taxon>
        <taxon>Aneurinibacillus group</taxon>
        <taxon>Ammoniphilus</taxon>
    </lineage>
</organism>
<accession>A0ABS4GNU5</accession>
<evidence type="ECO:0000313" key="1">
    <source>
        <dbReference type="EMBL" id="MBP1931797.1"/>
    </source>
</evidence>
<reference evidence="1 2" key="1">
    <citation type="submission" date="2021-03" db="EMBL/GenBank/DDBJ databases">
        <title>Genomic Encyclopedia of Type Strains, Phase IV (KMG-IV): sequencing the most valuable type-strain genomes for metagenomic binning, comparative biology and taxonomic classification.</title>
        <authorList>
            <person name="Goeker M."/>
        </authorList>
    </citation>
    <scope>NUCLEOTIDE SEQUENCE [LARGE SCALE GENOMIC DNA]</scope>
    <source>
        <strain evidence="1 2">DSM 24738</strain>
    </source>
</reference>
<gene>
    <name evidence="1" type="ORF">J2Z37_001798</name>
</gene>
<keyword evidence="2" id="KW-1185">Reference proteome</keyword>
<dbReference type="EMBL" id="JAGGKT010000004">
    <property type="protein sequence ID" value="MBP1931797.1"/>
    <property type="molecule type" value="Genomic_DNA"/>
</dbReference>
<evidence type="ECO:0000313" key="2">
    <source>
        <dbReference type="Proteomes" id="UP001519343"/>
    </source>
</evidence>
<comment type="caution">
    <text evidence="1">The sequence shown here is derived from an EMBL/GenBank/DDBJ whole genome shotgun (WGS) entry which is preliminary data.</text>
</comment>
<protein>
    <submittedName>
        <fullName evidence="1">Uncharacterized protein</fullName>
    </submittedName>
</protein>
<name>A0ABS4GNU5_9BACL</name>
<proteinExistence type="predicted"/>
<dbReference type="Proteomes" id="UP001519343">
    <property type="component" value="Unassembled WGS sequence"/>
</dbReference>